<dbReference type="PANTHER" id="PTHR43191:SF12">
    <property type="entry name" value="RRNA METHYLASE"/>
    <property type="match status" value="1"/>
</dbReference>
<dbReference type="InterPro" id="IPR029028">
    <property type="entry name" value="Alpha/beta_knot_MTases"/>
</dbReference>
<evidence type="ECO:0000256" key="2">
    <source>
        <dbReference type="ARBA" id="ARBA00022679"/>
    </source>
</evidence>
<keyword evidence="1" id="KW-0489">Methyltransferase</keyword>
<dbReference type="EMBL" id="CAFAAJ010000179">
    <property type="protein sequence ID" value="CAB4819749.1"/>
    <property type="molecule type" value="Genomic_DNA"/>
</dbReference>
<organism evidence="4">
    <name type="scientific">freshwater metagenome</name>
    <dbReference type="NCBI Taxonomy" id="449393"/>
    <lineage>
        <taxon>unclassified sequences</taxon>
        <taxon>metagenomes</taxon>
        <taxon>ecological metagenomes</taxon>
    </lineage>
</organism>
<gene>
    <name evidence="4" type="ORF">UFOPK3001_02129</name>
</gene>
<keyword evidence="2" id="KW-0808">Transferase</keyword>
<evidence type="ECO:0000259" key="3">
    <source>
        <dbReference type="Pfam" id="PF00588"/>
    </source>
</evidence>
<feature type="domain" description="tRNA/rRNA methyltransferase SpoU type" evidence="3">
    <location>
        <begin position="77"/>
        <end position="218"/>
    </location>
</feature>
<evidence type="ECO:0000256" key="1">
    <source>
        <dbReference type="ARBA" id="ARBA00022603"/>
    </source>
</evidence>
<dbReference type="SUPFAM" id="SSF75217">
    <property type="entry name" value="alpha/beta knot"/>
    <property type="match status" value="1"/>
</dbReference>
<reference evidence="4" key="1">
    <citation type="submission" date="2020-05" db="EMBL/GenBank/DDBJ databases">
        <authorList>
            <person name="Chiriac C."/>
            <person name="Salcher M."/>
            <person name="Ghai R."/>
            <person name="Kavagutti S V."/>
        </authorList>
    </citation>
    <scope>NUCLEOTIDE SEQUENCE</scope>
</reference>
<dbReference type="InterPro" id="IPR051259">
    <property type="entry name" value="rRNA_Methyltransferase"/>
</dbReference>
<proteinExistence type="predicted"/>
<dbReference type="Pfam" id="PF00588">
    <property type="entry name" value="SpoU_methylase"/>
    <property type="match status" value="1"/>
</dbReference>
<dbReference type="GO" id="GO:0003723">
    <property type="term" value="F:RNA binding"/>
    <property type="evidence" value="ECO:0007669"/>
    <property type="project" value="InterPro"/>
</dbReference>
<accession>A0A6J6ZE21</accession>
<dbReference type="GO" id="GO:0006396">
    <property type="term" value="P:RNA processing"/>
    <property type="evidence" value="ECO:0007669"/>
    <property type="project" value="InterPro"/>
</dbReference>
<name>A0A6J6ZE21_9ZZZZ</name>
<dbReference type="SUPFAM" id="SSF55315">
    <property type="entry name" value="L30e-like"/>
    <property type="match status" value="1"/>
</dbReference>
<dbReference type="GO" id="GO:0032259">
    <property type="term" value="P:methylation"/>
    <property type="evidence" value="ECO:0007669"/>
    <property type="project" value="UniProtKB-KW"/>
</dbReference>
<dbReference type="InterPro" id="IPR029064">
    <property type="entry name" value="Ribosomal_eL30-like_sf"/>
</dbReference>
<sequence length="227" mass="24217">MVRRLLESALTIHSVLVLEGRQDRVADLVRDDIDFLVVPKDVMNTVVGFDLHRGVLACAQRPPNRSITELASTARTIAVLEGINDHENIGAIARSARALGIDAMLLDPTTADPWYRRAVRVSMGEMMYLPIGRATAWPAALHELRSHGFVIAALTPSPDAVDLAAFTAARPDRVALLLGAEGPGLSQAALDDSDVHVRIPIRSTVDSLNVGHAAAIAFAALGNPTDA</sequence>
<dbReference type="GO" id="GO:0008173">
    <property type="term" value="F:RNA methyltransferase activity"/>
    <property type="evidence" value="ECO:0007669"/>
    <property type="project" value="InterPro"/>
</dbReference>
<dbReference type="AlphaFoldDB" id="A0A6J6ZE21"/>
<dbReference type="CDD" id="cd18095">
    <property type="entry name" value="SpoU-like_rRNA-MTase"/>
    <property type="match status" value="1"/>
</dbReference>
<dbReference type="Gene3D" id="3.40.1280.10">
    <property type="match status" value="1"/>
</dbReference>
<dbReference type="PANTHER" id="PTHR43191">
    <property type="entry name" value="RRNA METHYLTRANSFERASE 3"/>
    <property type="match status" value="1"/>
</dbReference>
<protein>
    <submittedName>
        <fullName evidence="4">Unannotated protein</fullName>
    </submittedName>
</protein>
<dbReference type="InterPro" id="IPR001537">
    <property type="entry name" value="SpoU_MeTrfase"/>
</dbReference>
<dbReference type="InterPro" id="IPR029026">
    <property type="entry name" value="tRNA_m1G_MTases_N"/>
</dbReference>
<evidence type="ECO:0000313" key="4">
    <source>
        <dbReference type="EMBL" id="CAB4819749.1"/>
    </source>
</evidence>